<accession>A0A6J6HCU5</accession>
<evidence type="ECO:0000256" key="2">
    <source>
        <dbReference type="ARBA" id="ARBA00023235"/>
    </source>
</evidence>
<dbReference type="PANTHER" id="PTHR48100">
    <property type="entry name" value="BROAD-SPECIFICITY PHOSPHATASE YOR283W-RELATED"/>
    <property type="match status" value="1"/>
</dbReference>
<protein>
    <submittedName>
        <fullName evidence="3">Unannotated protein</fullName>
    </submittedName>
</protein>
<dbReference type="InterPro" id="IPR029033">
    <property type="entry name" value="His_PPase_superfam"/>
</dbReference>
<dbReference type="InterPro" id="IPR050275">
    <property type="entry name" value="PGM_Phosphatase"/>
</dbReference>
<dbReference type="CDD" id="cd07067">
    <property type="entry name" value="HP_PGM_like"/>
    <property type="match status" value="1"/>
</dbReference>
<dbReference type="PROSITE" id="PS00175">
    <property type="entry name" value="PG_MUTASE"/>
    <property type="match status" value="1"/>
</dbReference>
<organism evidence="3">
    <name type="scientific">freshwater metagenome</name>
    <dbReference type="NCBI Taxonomy" id="449393"/>
    <lineage>
        <taxon>unclassified sequences</taxon>
        <taxon>metagenomes</taxon>
        <taxon>ecological metagenomes</taxon>
    </lineage>
</organism>
<evidence type="ECO:0000256" key="1">
    <source>
        <dbReference type="ARBA" id="ARBA00023152"/>
    </source>
</evidence>
<dbReference type="SUPFAM" id="SSF53254">
    <property type="entry name" value="Phosphoglycerate mutase-like"/>
    <property type="match status" value="1"/>
</dbReference>
<dbReference type="SMART" id="SM00855">
    <property type="entry name" value="PGAM"/>
    <property type="match status" value="1"/>
</dbReference>
<keyword evidence="1" id="KW-0324">Glycolysis</keyword>
<dbReference type="InterPro" id="IPR013078">
    <property type="entry name" value="His_Pase_superF_clade-1"/>
</dbReference>
<dbReference type="Pfam" id="PF00300">
    <property type="entry name" value="His_Phos_1"/>
    <property type="match status" value="1"/>
</dbReference>
<name>A0A6J6HCU5_9ZZZZ</name>
<evidence type="ECO:0000313" key="3">
    <source>
        <dbReference type="EMBL" id="CAB4610786.1"/>
    </source>
</evidence>
<dbReference type="GO" id="GO:0016791">
    <property type="term" value="F:phosphatase activity"/>
    <property type="evidence" value="ECO:0007669"/>
    <property type="project" value="TreeGrafter"/>
</dbReference>
<dbReference type="PANTHER" id="PTHR48100:SF1">
    <property type="entry name" value="HISTIDINE PHOSPHATASE FAMILY PROTEIN-RELATED"/>
    <property type="match status" value="1"/>
</dbReference>
<gene>
    <name evidence="3" type="ORF">UFOPK1835_01075</name>
</gene>
<dbReference type="InterPro" id="IPR001345">
    <property type="entry name" value="PG/BPGM_mutase_AS"/>
</dbReference>
<reference evidence="3" key="1">
    <citation type="submission" date="2020-05" db="EMBL/GenBank/DDBJ databases">
        <authorList>
            <person name="Chiriac C."/>
            <person name="Salcher M."/>
            <person name="Ghai R."/>
            <person name="Kavagutti S V."/>
        </authorList>
    </citation>
    <scope>NUCLEOTIDE SEQUENCE</scope>
</reference>
<proteinExistence type="predicted"/>
<keyword evidence="2" id="KW-0413">Isomerase</keyword>
<dbReference type="AlphaFoldDB" id="A0A6J6HCU5"/>
<dbReference type="Gene3D" id="3.40.50.1240">
    <property type="entry name" value="Phosphoglycerate mutase-like"/>
    <property type="match status" value="1"/>
</dbReference>
<sequence>MSPSAGTVDAVTRMLLVRHGQSEWNALGRWQGSADPPLTDLGRLQALHAAQRIGAVDVIVASPLDRALTTARIISEQIGVGPVVIDAELAERDAGEWEGLTRAEIEQEWPGYLTHDRWPPGYELHDALMDRTLRALGRIEAEFTGGDVVVVTHGGVIGALERDAGLPWERMPNLGARWITHHGDRFEIGDRLVLVEDDELTIPEQI</sequence>
<dbReference type="EMBL" id="CAEZUP010000041">
    <property type="protein sequence ID" value="CAB4610786.1"/>
    <property type="molecule type" value="Genomic_DNA"/>
</dbReference>
<dbReference type="GO" id="GO:0005737">
    <property type="term" value="C:cytoplasm"/>
    <property type="evidence" value="ECO:0007669"/>
    <property type="project" value="TreeGrafter"/>
</dbReference>